<evidence type="ECO:0000313" key="4">
    <source>
        <dbReference type="EMBL" id="CAL4123517.1"/>
    </source>
</evidence>
<dbReference type="GO" id="GO:0008080">
    <property type="term" value="F:N-acetyltransferase activity"/>
    <property type="evidence" value="ECO:0007669"/>
    <property type="project" value="InterPro"/>
</dbReference>
<dbReference type="InterPro" id="IPR016181">
    <property type="entry name" value="Acyl_CoA_acyltransferase"/>
</dbReference>
<dbReference type="SUPFAM" id="SSF55729">
    <property type="entry name" value="Acyl-CoA N-acyltransferases (Nat)"/>
    <property type="match status" value="1"/>
</dbReference>
<keyword evidence="2" id="KW-1133">Transmembrane helix</keyword>
<dbReference type="PROSITE" id="PS51186">
    <property type="entry name" value="GNAT"/>
    <property type="match status" value="1"/>
</dbReference>
<keyword evidence="1" id="KW-0808">Transferase</keyword>
<dbReference type="PANTHER" id="PTHR13947">
    <property type="entry name" value="GNAT FAMILY N-ACETYLTRANSFERASE"/>
    <property type="match status" value="1"/>
</dbReference>
<sequence>MSNSLRIRHLRTEDVPAVEQLVKDVQTQSAQQEIKTHLHRMLTHPYLISITLLVLATTVYLSQTDFVWLVGLLESIKFFIFWRRIKGVFSAGKDLQDLLSYYSHPKRLFLIAEMEGTVVGTVAVWQTNDDNTAKLTRMFVSSQCRRMGIGTRLIEKCIEECRSLGYMSLMLRTHVTNHKAVKCYEKAGFVCTGRENFAKLYPHSFDTVNYHLSLTIGN</sequence>
<accession>A0AAV2RDW9</accession>
<dbReference type="PANTHER" id="PTHR13947:SF37">
    <property type="entry name" value="LD18367P"/>
    <property type="match status" value="1"/>
</dbReference>
<keyword evidence="5" id="KW-1185">Reference proteome</keyword>
<evidence type="ECO:0000256" key="1">
    <source>
        <dbReference type="ARBA" id="ARBA00022679"/>
    </source>
</evidence>
<dbReference type="Pfam" id="PF00583">
    <property type="entry name" value="Acetyltransf_1"/>
    <property type="match status" value="1"/>
</dbReference>
<keyword evidence="2" id="KW-0812">Transmembrane</keyword>
<dbReference type="EMBL" id="CAXKWB010021758">
    <property type="protein sequence ID" value="CAL4123517.1"/>
    <property type="molecule type" value="Genomic_DNA"/>
</dbReference>
<feature type="transmembrane region" description="Helical" evidence="2">
    <location>
        <begin position="41"/>
        <end position="60"/>
    </location>
</feature>
<evidence type="ECO:0000313" key="5">
    <source>
        <dbReference type="Proteomes" id="UP001497623"/>
    </source>
</evidence>
<evidence type="ECO:0000256" key="2">
    <source>
        <dbReference type="SAM" id="Phobius"/>
    </source>
</evidence>
<dbReference type="AlphaFoldDB" id="A0AAV2RDW9"/>
<gene>
    <name evidence="4" type="ORF">MNOR_LOCUS24069</name>
</gene>
<evidence type="ECO:0000259" key="3">
    <source>
        <dbReference type="PROSITE" id="PS51186"/>
    </source>
</evidence>
<comment type="caution">
    <text evidence="4">The sequence shown here is derived from an EMBL/GenBank/DDBJ whole genome shotgun (WGS) entry which is preliminary data.</text>
</comment>
<dbReference type="CDD" id="cd04301">
    <property type="entry name" value="NAT_SF"/>
    <property type="match status" value="1"/>
</dbReference>
<feature type="domain" description="N-acetyltransferase" evidence="3">
    <location>
        <begin position="65"/>
        <end position="217"/>
    </location>
</feature>
<dbReference type="InterPro" id="IPR000182">
    <property type="entry name" value="GNAT_dom"/>
</dbReference>
<protein>
    <recommendedName>
        <fullName evidence="3">N-acetyltransferase domain-containing protein</fullName>
    </recommendedName>
</protein>
<keyword evidence="2" id="KW-0472">Membrane</keyword>
<dbReference type="InterPro" id="IPR050769">
    <property type="entry name" value="NAT_camello-type"/>
</dbReference>
<proteinExistence type="predicted"/>
<reference evidence="4 5" key="1">
    <citation type="submission" date="2024-05" db="EMBL/GenBank/DDBJ databases">
        <authorList>
            <person name="Wallberg A."/>
        </authorList>
    </citation>
    <scope>NUCLEOTIDE SEQUENCE [LARGE SCALE GENOMIC DNA]</scope>
</reference>
<organism evidence="4 5">
    <name type="scientific">Meganyctiphanes norvegica</name>
    <name type="common">Northern krill</name>
    <name type="synonym">Thysanopoda norvegica</name>
    <dbReference type="NCBI Taxonomy" id="48144"/>
    <lineage>
        <taxon>Eukaryota</taxon>
        <taxon>Metazoa</taxon>
        <taxon>Ecdysozoa</taxon>
        <taxon>Arthropoda</taxon>
        <taxon>Crustacea</taxon>
        <taxon>Multicrustacea</taxon>
        <taxon>Malacostraca</taxon>
        <taxon>Eumalacostraca</taxon>
        <taxon>Eucarida</taxon>
        <taxon>Euphausiacea</taxon>
        <taxon>Euphausiidae</taxon>
        <taxon>Meganyctiphanes</taxon>
    </lineage>
</organism>
<dbReference type="Gene3D" id="3.40.630.30">
    <property type="match status" value="1"/>
</dbReference>
<dbReference type="Proteomes" id="UP001497623">
    <property type="component" value="Unassembled WGS sequence"/>
</dbReference>
<name>A0AAV2RDW9_MEGNR</name>